<comment type="caution">
    <text evidence="3">The sequence shown here is derived from an EMBL/GenBank/DDBJ whole genome shotgun (WGS) entry which is preliminary data.</text>
</comment>
<evidence type="ECO:0000313" key="5">
    <source>
        <dbReference type="Proteomes" id="UP000586346"/>
    </source>
</evidence>
<proteinExistence type="predicted"/>
<name>A0A1V8P1J7_CITBR</name>
<dbReference type="EMBL" id="JACXSK010000001">
    <property type="protein sequence ID" value="MBD3121438.1"/>
    <property type="molecule type" value="Genomic_DNA"/>
</dbReference>
<dbReference type="InterPro" id="IPR036215">
    <property type="entry name" value="TM0957-like_sf"/>
</dbReference>
<reference evidence="1 5" key="2">
    <citation type="submission" date="2020-08" db="EMBL/GenBank/DDBJ databases">
        <title>Emergence and comparative genomics analysis of Citrobacter in Fennec fox imported from North Africa to China.</title>
        <authorList>
            <person name="Zheng B."/>
        </authorList>
    </citation>
    <scope>NUCLEOTIDE SEQUENCE [LARGE SCALE GENOMIC DNA]</scope>
    <source>
        <strain evidence="1 5">FF371</strain>
    </source>
</reference>
<dbReference type="EMBL" id="JACLAH010000001">
    <property type="protein sequence ID" value="MBC2645368.1"/>
    <property type="molecule type" value="Genomic_DNA"/>
</dbReference>
<evidence type="ECO:0000313" key="1">
    <source>
        <dbReference type="EMBL" id="MBC2645368.1"/>
    </source>
</evidence>
<dbReference type="Proteomes" id="UP000586346">
    <property type="component" value="Unassembled WGS sequence"/>
</dbReference>
<dbReference type="GeneID" id="66275545"/>
<evidence type="ECO:0000313" key="2">
    <source>
        <dbReference type="EMBL" id="MBD3121438.1"/>
    </source>
</evidence>
<dbReference type="EMBL" id="NAEW01000003">
    <property type="protein sequence ID" value="OQM42463.1"/>
    <property type="molecule type" value="Genomic_DNA"/>
</dbReference>
<dbReference type="PIRSF" id="PIRSF033535">
    <property type="entry name" value="UCP033535_plp"/>
    <property type="match status" value="1"/>
</dbReference>
<dbReference type="Proteomes" id="UP000605024">
    <property type="component" value="Unassembled WGS sequence"/>
</dbReference>
<keyword evidence="5" id="KW-1185">Reference proteome</keyword>
<evidence type="ECO:0000313" key="3">
    <source>
        <dbReference type="EMBL" id="OQM42463.1"/>
    </source>
</evidence>
<dbReference type="Pfam" id="PF10054">
    <property type="entry name" value="DUF2291"/>
    <property type="match status" value="1"/>
</dbReference>
<organism evidence="3 4">
    <name type="scientific">Citrobacter braakii</name>
    <dbReference type="NCBI Taxonomy" id="57706"/>
    <lineage>
        <taxon>Bacteria</taxon>
        <taxon>Pseudomonadati</taxon>
        <taxon>Pseudomonadota</taxon>
        <taxon>Gammaproteobacteria</taxon>
        <taxon>Enterobacterales</taxon>
        <taxon>Enterobacteriaceae</taxon>
        <taxon>Citrobacter</taxon>
        <taxon>Citrobacter freundii complex</taxon>
    </lineage>
</organism>
<accession>A0A1V8P1J7</accession>
<dbReference type="RefSeq" id="WP_016152185.1">
    <property type="nucleotide sequence ID" value="NZ_BPFM01000003.1"/>
</dbReference>
<reference evidence="3 4" key="1">
    <citation type="submission" date="2017-03" db="EMBL/GenBank/DDBJ databases">
        <authorList>
            <person name="Afonso C.L."/>
            <person name="Miller P.J."/>
            <person name="Scott M.A."/>
            <person name="Spackman E."/>
            <person name="Goraichik I."/>
            <person name="Dimitrov K.M."/>
            <person name="Suarez D.L."/>
            <person name="Swayne D.E."/>
        </authorList>
    </citation>
    <scope>NUCLEOTIDE SEQUENCE [LARGE SCALE GENOMIC DNA]</scope>
    <source>
        <strain evidence="3 4">ATCC 51113</strain>
    </source>
</reference>
<gene>
    <name evidence="3" type="ORF">BZK42_08160</name>
    <name evidence="1" type="ORF">H6P72_01760</name>
    <name evidence="2" type="ORF">ID160_01930</name>
</gene>
<dbReference type="InterPro" id="IPR014582">
    <property type="entry name" value="UCP033535_lipo"/>
</dbReference>
<sequence length="202" mass="21772">MSLTQWGAALVGCATLLLTACTVVDLDENGKPIIPADPQAKASFDNQTPDQIAQQTWQSRVLEAAQQHVLDASALTTRLKAPSPAPESVFVRLTSQIDSVDTTNGREHTIVVRVNDMPVTIQIGPVMRGNAIRDASGFKFEDFTNQVQFAQLSRAYNREAAKQLPAVDTSWQGKTATVLFAVTLNAGKAENAAALTLEQEAH</sequence>
<dbReference type="Proteomes" id="UP000192573">
    <property type="component" value="Unassembled WGS sequence"/>
</dbReference>
<evidence type="ECO:0000313" key="4">
    <source>
        <dbReference type="Proteomes" id="UP000192573"/>
    </source>
</evidence>
<protein>
    <submittedName>
        <fullName evidence="1">DUF2291 family protein</fullName>
    </submittedName>
</protein>
<dbReference type="AlphaFoldDB" id="A0A1V8P1J7"/>
<reference evidence="2" key="3">
    <citation type="submission" date="2020-09" db="EMBL/GenBank/DDBJ databases">
        <title>Characterization of IncC plasmids in Enterobacterales of food-producing animals originating from China.</title>
        <authorList>
            <person name="Zhang Y."/>
            <person name="Lei C.-W."/>
        </authorList>
    </citation>
    <scope>NUCLEOTIDE SEQUENCE</scope>
    <source>
        <strain evidence="2">CC1</strain>
    </source>
</reference>
<dbReference type="SUPFAM" id="SSF141318">
    <property type="entry name" value="TM0957-like"/>
    <property type="match status" value="1"/>
</dbReference>